<sequence>MPCDISLGRAEQCKNSIGGLRAAYFINWGDATTVTYSATAGQEDVITALGGAPVGYKYELKGTSTFEQTVTSSRENGTTFVDQKLTLSFNKLTIADNKQLKLLAYGRPQVIVEDNNGNFFMAGLTKGMDLVTATISSGAAMADKSGYSMEFQGMEPVPANFVTGPLTTGILASIVEGTVA</sequence>
<gene>
    <name evidence="1" type="ORF">UFOVP387_18</name>
</gene>
<proteinExistence type="predicted"/>
<evidence type="ECO:0000313" key="1">
    <source>
        <dbReference type="EMBL" id="CAB5223927.1"/>
    </source>
</evidence>
<accession>A0A6J7X0G5</accession>
<dbReference type="EMBL" id="LR798326">
    <property type="protein sequence ID" value="CAB5223927.1"/>
    <property type="molecule type" value="Genomic_DNA"/>
</dbReference>
<reference evidence="1" key="1">
    <citation type="submission" date="2020-05" db="EMBL/GenBank/DDBJ databases">
        <authorList>
            <person name="Chiriac C."/>
            <person name="Salcher M."/>
            <person name="Ghai R."/>
            <person name="Kavagutti S V."/>
        </authorList>
    </citation>
    <scope>NUCLEOTIDE SEQUENCE</scope>
</reference>
<name>A0A6J7X0G5_9CAUD</name>
<organism evidence="1">
    <name type="scientific">uncultured Caudovirales phage</name>
    <dbReference type="NCBI Taxonomy" id="2100421"/>
    <lineage>
        <taxon>Viruses</taxon>
        <taxon>Duplodnaviria</taxon>
        <taxon>Heunggongvirae</taxon>
        <taxon>Uroviricota</taxon>
        <taxon>Caudoviricetes</taxon>
        <taxon>Peduoviridae</taxon>
        <taxon>Maltschvirus</taxon>
        <taxon>Maltschvirus maltsch</taxon>
    </lineage>
</organism>
<protein>
    <submittedName>
        <fullName evidence="1">Uncharacterized protein</fullName>
    </submittedName>
</protein>